<keyword evidence="3" id="KW-1185">Reference proteome</keyword>
<dbReference type="Proteomes" id="UP000265355">
    <property type="component" value="Unassembled WGS sequence"/>
</dbReference>
<dbReference type="InterPro" id="IPR016181">
    <property type="entry name" value="Acyl_CoA_acyltransferase"/>
</dbReference>
<dbReference type="SUPFAM" id="SSF55729">
    <property type="entry name" value="Acyl-CoA N-acyltransferases (Nat)"/>
    <property type="match status" value="1"/>
</dbReference>
<gene>
    <name evidence="2" type="ORF">DZF98_11895</name>
</gene>
<feature type="domain" description="N-acetyltransferase" evidence="1">
    <location>
        <begin position="150"/>
        <end position="297"/>
    </location>
</feature>
<dbReference type="Pfam" id="PF00583">
    <property type="entry name" value="Acetyltransf_1"/>
    <property type="match status" value="1"/>
</dbReference>
<reference evidence="2 3" key="1">
    <citation type="submission" date="2018-08" db="EMBL/GenBank/DDBJ databases">
        <title>Genome Sequence of Clavibacter michiganensis Subspecies type strains, and the Atypical Peach-Colored Strains Isolated from Tomato.</title>
        <authorList>
            <person name="Osdaghi E."/>
            <person name="Portier P."/>
            <person name="Briand M."/>
            <person name="Jacques M.-A."/>
        </authorList>
    </citation>
    <scope>NUCLEOTIDE SEQUENCE [LARGE SCALE GENOMIC DNA]</scope>
    <source>
        <strain evidence="2 3">CFBP 8216</strain>
    </source>
</reference>
<dbReference type="EMBL" id="QWEE01000239">
    <property type="protein sequence ID" value="RII90399.1"/>
    <property type="molecule type" value="Genomic_DNA"/>
</dbReference>
<comment type="caution">
    <text evidence="2">The sequence shown here is derived from an EMBL/GenBank/DDBJ whole genome shotgun (WGS) entry which is preliminary data.</text>
</comment>
<evidence type="ECO:0000313" key="2">
    <source>
        <dbReference type="EMBL" id="RII90399.1"/>
    </source>
</evidence>
<protein>
    <submittedName>
        <fullName evidence="2">GNAT family N-acetyltransferase</fullName>
    </submittedName>
</protein>
<dbReference type="PROSITE" id="PS51186">
    <property type="entry name" value="GNAT"/>
    <property type="match status" value="1"/>
</dbReference>
<evidence type="ECO:0000259" key="1">
    <source>
        <dbReference type="PROSITE" id="PS51186"/>
    </source>
</evidence>
<accession>A0ABX9N650</accession>
<dbReference type="RefSeq" id="WP_119373500.1">
    <property type="nucleotide sequence ID" value="NZ_CP040792.1"/>
</dbReference>
<proteinExistence type="predicted"/>
<name>A0ABX9N650_9MICO</name>
<organism evidence="2 3">
    <name type="scientific">Clavibacter californiensis</name>
    <dbReference type="NCBI Taxonomy" id="1401995"/>
    <lineage>
        <taxon>Bacteria</taxon>
        <taxon>Bacillati</taxon>
        <taxon>Actinomycetota</taxon>
        <taxon>Actinomycetes</taxon>
        <taxon>Micrococcales</taxon>
        <taxon>Microbacteriaceae</taxon>
        <taxon>Clavibacter</taxon>
    </lineage>
</organism>
<dbReference type="InterPro" id="IPR000182">
    <property type="entry name" value="GNAT_dom"/>
</dbReference>
<dbReference type="Gene3D" id="3.40.630.30">
    <property type="match status" value="1"/>
</dbReference>
<evidence type="ECO:0000313" key="3">
    <source>
        <dbReference type="Proteomes" id="UP000265355"/>
    </source>
</evidence>
<sequence>MSIVLTSPGPDELGPVVDALRRWQRDDAPVQLHPGDIGWAERHGSRAVADALRVWRDDGRIVAIGFLDGPGLLRTTVAPQRWSDPALADVVRADIADPEAGVLPVGRASVEIPAGTALDAALATSGWSAGEAWTPLVLDLSEPVRIPGGLRVERVVPGASSAFTAVHRSAWANATFTDAQWATMASGVTARRATGADTASMVCLLGRDPDGVPVAGVTVWSAGQGRPGLLEPMGVRADQRGKGHGRAVCRAAAAALRELGSSAALVCTPSDLRGAVATYRSAGFVALPERRDRTRAA</sequence>